<dbReference type="Pfam" id="PF12079">
    <property type="entry name" value="DUF3558"/>
    <property type="match status" value="1"/>
</dbReference>
<name>A0A2N3Y8J0_SACSN</name>
<sequence length="192" mass="20301">MTVHTPRTTLITAAGLLVFGLAGCSESPPQTPTPSLKTTSAATDPFYIERPRNLAAVSDPCELLTSAQVQLLRAGDVKHGESEWGQPSCEWRNQQFSMTVAPDTEQGQGLKYTAKIWGDGEGKPTGAVNGYQLVHGGINDIRCSATVGVSDTQTLTVHFTAGSEGRGNPEYADPCAMADRIAGLVLENIPSV</sequence>
<dbReference type="RefSeq" id="WP_101377029.1">
    <property type="nucleotide sequence ID" value="NZ_CP061007.1"/>
</dbReference>
<proteinExistence type="predicted"/>
<dbReference type="PROSITE" id="PS51257">
    <property type="entry name" value="PROKAR_LIPOPROTEIN"/>
    <property type="match status" value="1"/>
</dbReference>
<dbReference type="STRING" id="994479.GCA_000194155_00767"/>
<dbReference type="Proteomes" id="UP000233786">
    <property type="component" value="Unassembled WGS sequence"/>
</dbReference>
<organism evidence="1 2">
    <name type="scientific">Saccharopolyspora spinosa</name>
    <dbReference type="NCBI Taxonomy" id="60894"/>
    <lineage>
        <taxon>Bacteria</taxon>
        <taxon>Bacillati</taxon>
        <taxon>Actinomycetota</taxon>
        <taxon>Actinomycetes</taxon>
        <taxon>Pseudonocardiales</taxon>
        <taxon>Pseudonocardiaceae</taxon>
        <taxon>Saccharopolyspora</taxon>
    </lineage>
</organism>
<dbReference type="OrthoDB" id="3695377at2"/>
<protein>
    <submittedName>
        <fullName evidence="1">Uncharacterized protein DUF3558</fullName>
    </submittedName>
</protein>
<evidence type="ECO:0000313" key="1">
    <source>
        <dbReference type="EMBL" id="PKW19239.1"/>
    </source>
</evidence>
<dbReference type="AlphaFoldDB" id="A0A2N3Y8J0"/>
<reference evidence="1" key="1">
    <citation type="submission" date="2017-12" db="EMBL/GenBank/DDBJ databases">
        <title>Sequencing the genomes of 1000 Actinobacteria strains.</title>
        <authorList>
            <person name="Klenk H.-P."/>
        </authorList>
    </citation>
    <scope>NUCLEOTIDE SEQUENCE [LARGE SCALE GENOMIC DNA]</scope>
    <source>
        <strain evidence="1">DSM 44228</strain>
    </source>
</reference>
<evidence type="ECO:0000313" key="2">
    <source>
        <dbReference type="Proteomes" id="UP000233786"/>
    </source>
</evidence>
<accession>A0A2N3Y8J0</accession>
<keyword evidence="2" id="KW-1185">Reference proteome</keyword>
<dbReference type="EMBL" id="PJNB01000001">
    <property type="protein sequence ID" value="PKW19239.1"/>
    <property type="molecule type" value="Genomic_DNA"/>
</dbReference>
<gene>
    <name evidence="1" type="ORF">A8926_7402</name>
</gene>
<dbReference type="InterPro" id="IPR024520">
    <property type="entry name" value="DUF3558"/>
</dbReference>
<comment type="caution">
    <text evidence="1">The sequence shown here is derived from an EMBL/GenBank/DDBJ whole genome shotgun (WGS) entry which is preliminary data.</text>
</comment>